<comment type="caution">
    <text evidence="2">The sequence shown here is derived from an EMBL/GenBank/DDBJ whole genome shotgun (WGS) entry which is preliminary data.</text>
</comment>
<dbReference type="Proteomes" id="UP001610446">
    <property type="component" value="Unassembled WGS sequence"/>
</dbReference>
<feature type="chain" id="PRO_5045988714" description="Secreted protein" evidence="1">
    <location>
        <begin position="19"/>
        <end position="98"/>
    </location>
</feature>
<proteinExistence type="predicted"/>
<evidence type="ECO:0000313" key="3">
    <source>
        <dbReference type="Proteomes" id="UP001610446"/>
    </source>
</evidence>
<dbReference type="EMBL" id="JBFXLU010000009">
    <property type="protein sequence ID" value="KAL2855841.1"/>
    <property type="molecule type" value="Genomic_DNA"/>
</dbReference>
<organism evidence="2 3">
    <name type="scientific">Aspergillus pseudoustus</name>
    <dbReference type="NCBI Taxonomy" id="1810923"/>
    <lineage>
        <taxon>Eukaryota</taxon>
        <taxon>Fungi</taxon>
        <taxon>Dikarya</taxon>
        <taxon>Ascomycota</taxon>
        <taxon>Pezizomycotina</taxon>
        <taxon>Eurotiomycetes</taxon>
        <taxon>Eurotiomycetidae</taxon>
        <taxon>Eurotiales</taxon>
        <taxon>Aspergillaceae</taxon>
        <taxon>Aspergillus</taxon>
        <taxon>Aspergillus subgen. Nidulantes</taxon>
    </lineage>
</organism>
<evidence type="ECO:0000313" key="2">
    <source>
        <dbReference type="EMBL" id="KAL2855841.1"/>
    </source>
</evidence>
<keyword evidence="1" id="KW-0732">Signal</keyword>
<feature type="signal peptide" evidence="1">
    <location>
        <begin position="1"/>
        <end position="18"/>
    </location>
</feature>
<keyword evidence="3" id="KW-1185">Reference proteome</keyword>
<sequence>MMVISLVFALLSHHHVKAIPIFLPLSIHFVLHLLRQSPRDPFSFVFHHWHTSRTRCTRLGYHYLAQQPVSEQHQGNTRIEAFALWDIYGGGYDTGVFD</sequence>
<evidence type="ECO:0008006" key="4">
    <source>
        <dbReference type="Google" id="ProtNLM"/>
    </source>
</evidence>
<reference evidence="2 3" key="1">
    <citation type="submission" date="2024-07" db="EMBL/GenBank/DDBJ databases">
        <title>Section-level genome sequencing and comparative genomics of Aspergillus sections Usti and Cavernicolus.</title>
        <authorList>
            <consortium name="Lawrence Berkeley National Laboratory"/>
            <person name="Nybo J.L."/>
            <person name="Vesth T.C."/>
            <person name="Theobald S."/>
            <person name="Frisvad J.C."/>
            <person name="Larsen T.O."/>
            <person name="Kjaerboelling I."/>
            <person name="Rothschild-Mancinelli K."/>
            <person name="Lyhne E.K."/>
            <person name="Kogle M.E."/>
            <person name="Barry K."/>
            <person name="Clum A."/>
            <person name="Na H."/>
            <person name="Ledsgaard L."/>
            <person name="Lin J."/>
            <person name="Lipzen A."/>
            <person name="Kuo A."/>
            <person name="Riley R."/>
            <person name="Mondo S."/>
            <person name="Labutti K."/>
            <person name="Haridas S."/>
            <person name="Pangalinan J."/>
            <person name="Salamov A.A."/>
            <person name="Simmons B.A."/>
            <person name="Magnuson J.K."/>
            <person name="Chen J."/>
            <person name="Drula E."/>
            <person name="Henrissat B."/>
            <person name="Wiebenga A."/>
            <person name="Lubbers R.J."/>
            <person name="Gomes A.C."/>
            <person name="Makela M.R."/>
            <person name="Stajich J."/>
            <person name="Grigoriev I.V."/>
            <person name="Mortensen U.H."/>
            <person name="De Vries R.P."/>
            <person name="Baker S.E."/>
            <person name="Andersen M.R."/>
        </authorList>
    </citation>
    <scope>NUCLEOTIDE SEQUENCE [LARGE SCALE GENOMIC DNA]</scope>
    <source>
        <strain evidence="2 3">CBS 123904</strain>
    </source>
</reference>
<name>A0ABR4KU87_9EURO</name>
<accession>A0ABR4KU87</accession>
<gene>
    <name evidence="2" type="ORF">BJY01DRAFT_194752</name>
</gene>
<evidence type="ECO:0000256" key="1">
    <source>
        <dbReference type="SAM" id="SignalP"/>
    </source>
</evidence>
<protein>
    <recommendedName>
        <fullName evidence="4">Secreted protein</fullName>
    </recommendedName>
</protein>